<gene>
    <name evidence="1" type="ORF">CAMGR0001_0852</name>
</gene>
<reference evidence="1 2" key="1">
    <citation type="submission" date="2009-07" db="EMBL/GenBank/DDBJ databases">
        <authorList>
            <person name="Madupu R."/>
            <person name="Sebastian Y."/>
            <person name="Durkin A.S."/>
            <person name="Torralba M."/>
            <person name="Methe B."/>
            <person name="Sutton G.G."/>
            <person name="Strausberg R.L."/>
            <person name="Nelson K.E."/>
        </authorList>
    </citation>
    <scope>NUCLEOTIDE SEQUENCE [LARGE SCALE GENOMIC DNA]</scope>
    <source>
        <strain evidence="1 2">RM3268</strain>
    </source>
</reference>
<sequence>MPRARSKILYSSFKIPFYKFARPPCKPVRAKRGELGLTGIRLHLQILRILALQILFLQTSLARKFTLSRKLHESRVR</sequence>
<protein>
    <submittedName>
        <fullName evidence="1">Uncharacterized protein</fullName>
    </submittedName>
</protein>
<dbReference type="EMBL" id="ACYG01000019">
    <property type="protein sequence ID" value="EEV18097.1"/>
    <property type="molecule type" value="Genomic_DNA"/>
</dbReference>
<accession>C8PG59</accession>
<evidence type="ECO:0000313" key="1">
    <source>
        <dbReference type="EMBL" id="EEV18097.1"/>
    </source>
</evidence>
<name>C8PG59_9BACT</name>
<keyword evidence="2" id="KW-1185">Reference proteome</keyword>
<dbReference type="Proteomes" id="UP000005709">
    <property type="component" value="Unassembled WGS sequence"/>
</dbReference>
<comment type="caution">
    <text evidence="1">The sequence shown here is derived from an EMBL/GenBank/DDBJ whole genome shotgun (WGS) entry which is preliminary data.</text>
</comment>
<proteinExistence type="predicted"/>
<organism evidence="1 2">
    <name type="scientific">Campylobacter gracilis RM3268</name>
    <dbReference type="NCBI Taxonomy" id="553220"/>
    <lineage>
        <taxon>Bacteria</taxon>
        <taxon>Pseudomonadati</taxon>
        <taxon>Campylobacterota</taxon>
        <taxon>Epsilonproteobacteria</taxon>
        <taxon>Campylobacterales</taxon>
        <taxon>Campylobacteraceae</taxon>
        <taxon>Campylobacter</taxon>
    </lineage>
</organism>
<evidence type="ECO:0000313" key="2">
    <source>
        <dbReference type="Proteomes" id="UP000005709"/>
    </source>
</evidence>
<dbReference type="AlphaFoldDB" id="C8PG59"/>